<evidence type="ECO:0008006" key="3">
    <source>
        <dbReference type="Google" id="ProtNLM"/>
    </source>
</evidence>
<organism evidence="1 2">
    <name type="scientific">Dickeya dianthicola</name>
    <dbReference type="NCBI Taxonomy" id="204039"/>
    <lineage>
        <taxon>Bacteria</taxon>
        <taxon>Pseudomonadati</taxon>
        <taxon>Pseudomonadota</taxon>
        <taxon>Gammaproteobacteria</taxon>
        <taxon>Enterobacterales</taxon>
        <taxon>Pectobacteriaceae</taxon>
        <taxon>Dickeya</taxon>
    </lineage>
</organism>
<dbReference type="AlphaFoldDB" id="A0AAX1C5U5"/>
<comment type="caution">
    <text evidence="1">The sequence shown here is derived from an EMBL/GenBank/DDBJ whole genome shotgun (WGS) entry which is preliminary data.</text>
</comment>
<reference evidence="1 2" key="1">
    <citation type="submission" date="2018-05" db="EMBL/GenBank/DDBJ databases">
        <title>Genomic diversity of pathogens causing Blackleg of Potato in Pakistan.</title>
        <authorList>
            <person name="Sarfraz S."/>
            <person name="Riaz K."/>
            <person name="Oulghazi S."/>
            <person name="Cigna J."/>
            <person name="Sahi S.T."/>
            <person name="Khan S.H."/>
            <person name="Hameed A."/>
            <person name="Faure D."/>
        </authorList>
    </citation>
    <scope>NUCLEOTIDE SEQUENCE [LARGE SCALE GENOMIC DNA]</scope>
    <source>
        <strain evidence="1 2">SS70</strain>
    </source>
</reference>
<sequence length="446" mass="50816">MTVSIFFSWQADRSTRVCRNLQEKALERAIVNVGQEADLQNANRDDFILDRDTKDEPGYPPIAATIFRKIDAAAVFVPDFTFVGNRSDGRSTPNPNVLVEYGWALKALGNRRIVPIMNTAYGGSLETDLPFDLRHLRHPITYHCSEDADEATRKTVRDQLAKELTRAIGLVLSAHAVNTLITDVPTVWKCTEHSKAFETRLIRLDSDEEERCPRLTGPKLQLSIRPQRRNSMKLGDLVERFEQLQLELPLFGQDTSAKVARNEYGVCRYVANTTTPAKASTARKIADRILPGKWIAEPGPRYDFFTQIYPDGEMWLVDYDALQSSMDEEFRLIVPDVEARFVSILDRARATLRHFKMNEPYEVVATILGIGGRVLPLMDERGELTGKHTPETDEIEITKEIFIENESDASLDCLMPLFDALWESVHRKRPDYYNLLAVRKVRSERG</sequence>
<proteinExistence type="predicted"/>
<evidence type="ECO:0000313" key="1">
    <source>
        <dbReference type="EMBL" id="PWD73328.1"/>
    </source>
</evidence>
<dbReference type="RefSeq" id="WP_024106829.1">
    <property type="nucleotide sequence ID" value="NZ_CP162003.1"/>
</dbReference>
<name>A0AAX1C5U5_9GAMM</name>
<accession>A0AAX1C5U5</accession>
<gene>
    <name evidence="1" type="ORF">DF213_11940</name>
</gene>
<dbReference type="Proteomes" id="UP000245055">
    <property type="component" value="Unassembled WGS sequence"/>
</dbReference>
<evidence type="ECO:0000313" key="2">
    <source>
        <dbReference type="Proteomes" id="UP000245055"/>
    </source>
</evidence>
<protein>
    <recommendedName>
        <fullName evidence="3">CD-NTase-associated protein 12/Pycsar effector protein TIR domain-containing protein</fullName>
    </recommendedName>
</protein>
<dbReference type="EMBL" id="QESZ01000015">
    <property type="protein sequence ID" value="PWD73328.1"/>
    <property type="molecule type" value="Genomic_DNA"/>
</dbReference>